<feature type="compositionally biased region" description="Basic and acidic residues" evidence="1">
    <location>
        <begin position="10"/>
        <end position="25"/>
    </location>
</feature>
<reference evidence="2 3" key="1">
    <citation type="journal article" date="2022" name="Nat. Ecol. Evol.">
        <title>A masculinizing supergene underlies an exaggerated male reproductive morph in a spider.</title>
        <authorList>
            <person name="Hendrickx F."/>
            <person name="De Corte Z."/>
            <person name="Sonet G."/>
            <person name="Van Belleghem S.M."/>
            <person name="Kostlbacher S."/>
            <person name="Vangestel C."/>
        </authorList>
    </citation>
    <scope>NUCLEOTIDE SEQUENCE [LARGE SCALE GENOMIC DNA]</scope>
    <source>
        <strain evidence="2">W744_W776</strain>
    </source>
</reference>
<comment type="caution">
    <text evidence="2">The sequence shown here is derived from an EMBL/GenBank/DDBJ whole genome shotgun (WGS) entry which is preliminary data.</text>
</comment>
<dbReference type="Proteomes" id="UP000827092">
    <property type="component" value="Unassembled WGS sequence"/>
</dbReference>
<evidence type="ECO:0000313" key="2">
    <source>
        <dbReference type="EMBL" id="KAG8174375.1"/>
    </source>
</evidence>
<feature type="compositionally biased region" description="Basic and acidic residues" evidence="1">
    <location>
        <begin position="75"/>
        <end position="88"/>
    </location>
</feature>
<gene>
    <name evidence="2" type="ORF">JTE90_024380</name>
</gene>
<accession>A0AAV6TQV3</accession>
<proteinExistence type="predicted"/>
<evidence type="ECO:0000313" key="3">
    <source>
        <dbReference type="Proteomes" id="UP000827092"/>
    </source>
</evidence>
<dbReference type="AlphaFoldDB" id="A0AAV6TQV3"/>
<protein>
    <submittedName>
        <fullName evidence="2">Uncharacterized protein</fullName>
    </submittedName>
</protein>
<feature type="region of interest" description="Disordered" evidence="1">
    <location>
        <begin position="56"/>
        <end position="88"/>
    </location>
</feature>
<feature type="region of interest" description="Disordered" evidence="1">
    <location>
        <begin position="1"/>
        <end position="25"/>
    </location>
</feature>
<name>A0AAV6TQV3_9ARAC</name>
<evidence type="ECO:0000256" key="1">
    <source>
        <dbReference type="SAM" id="MobiDB-lite"/>
    </source>
</evidence>
<dbReference type="EMBL" id="JAFNEN010001233">
    <property type="protein sequence ID" value="KAG8174375.1"/>
    <property type="molecule type" value="Genomic_DNA"/>
</dbReference>
<sequence length="88" mass="10149">MSVVPEESVPEARAHGGVDEGVDARVEEGEQVEVEHGEEEVSFFEEVDLRPLRHQRHHEVRGPRHGECHHHHQHHLGDLQDHKKSPRL</sequence>
<organism evidence="2 3">
    <name type="scientific">Oedothorax gibbosus</name>
    <dbReference type="NCBI Taxonomy" id="931172"/>
    <lineage>
        <taxon>Eukaryota</taxon>
        <taxon>Metazoa</taxon>
        <taxon>Ecdysozoa</taxon>
        <taxon>Arthropoda</taxon>
        <taxon>Chelicerata</taxon>
        <taxon>Arachnida</taxon>
        <taxon>Araneae</taxon>
        <taxon>Araneomorphae</taxon>
        <taxon>Entelegynae</taxon>
        <taxon>Araneoidea</taxon>
        <taxon>Linyphiidae</taxon>
        <taxon>Erigoninae</taxon>
        <taxon>Oedothorax</taxon>
    </lineage>
</organism>
<keyword evidence="3" id="KW-1185">Reference proteome</keyword>